<dbReference type="InterPro" id="IPR000210">
    <property type="entry name" value="BTB/POZ_dom"/>
</dbReference>
<reference evidence="5 6" key="1">
    <citation type="submission" date="2020-11" db="EMBL/GenBank/DDBJ databases">
        <authorList>
            <person name="Wallbank WR R."/>
            <person name="Pardo Diaz C."/>
            <person name="Kozak K."/>
            <person name="Martin S."/>
            <person name="Jiggins C."/>
            <person name="Moest M."/>
            <person name="Warren A I."/>
            <person name="Generalovic N T."/>
            <person name="Byers J.R.P. K."/>
            <person name="Montejo-Kovacevich G."/>
            <person name="Yen C E."/>
        </authorList>
    </citation>
    <scope>NUCLEOTIDE SEQUENCE [LARGE SCALE GENOMIC DNA]</scope>
</reference>
<keyword evidence="3" id="KW-0009">Actin-binding</keyword>
<dbReference type="Gene3D" id="1.25.40.420">
    <property type="match status" value="1"/>
</dbReference>
<dbReference type="PANTHER" id="PTHR24412:SF489">
    <property type="entry name" value="RING FINGER DOMAIN AND KELCH REPEAT-CONTAINING PROTEIN DDB_G0271372"/>
    <property type="match status" value="1"/>
</dbReference>
<organism evidence="5 6">
    <name type="scientific">Hermetia illucens</name>
    <name type="common">Black soldier fly</name>
    <dbReference type="NCBI Taxonomy" id="343691"/>
    <lineage>
        <taxon>Eukaryota</taxon>
        <taxon>Metazoa</taxon>
        <taxon>Ecdysozoa</taxon>
        <taxon>Arthropoda</taxon>
        <taxon>Hexapoda</taxon>
        <taxon>Insecta</taxon>
        <taxon>Pterygota</taxon>
        <taxon>Neoptera</taxon>
        <taxon>Endopterygota</taxon>
        <taxon>Diptera</taxon>
        <taxon>Brachycera</taxon>
        <taxon>Stratiomyomorpha</taxon>
        <taxon>Stratiomyidae</taxon>
        <taxon>Hermetiinae</taxon>
        <taxon>Hermetia</taxon>
    </lineage>
</organism>
<dbReference type="Gene3D" id="3.30.710.10">
    <property type="entry name" value="Potassium Channel Kv1.1, Chain A"/>
    <property type="match status" value="1"/>
</dbReference>
<dbReference type="Pfam" id="PF07707">
    <property type="entry name" value="BACK"/>
    <property type="match status" value="1"/>
</dbReference>
<dbReference type="PANTHER" id="PTHR24412">
    <property type="entry name" value="KELCH PROTEIN"/>
    <property type="match status" value="1"/>
</dbReference>
<dbReference type="InterPro" id="IPR011333">
    <property type="entry name" value="SKP1/BTB/POZ_sf"/>
</dbReference>
<keyword evidence="6" id="KW-1185">Reference proteome</keyword>
<evidence type="ECO:0000256" key="3">
    <source>
        <dbReference type="ARBA" id="ARBA00023203"/>
    </source>
</evidence>
<evidence type="ECO:0000313" key="6">
    <source>
        <dbReference type="Proteomes" id="UP000594454"/>
    </source>
</evidence>
<dbReference type="SMART" id="SM00225">
    <property type="entry name" value="BTB"/>
    <property type="match status" value="1"/>
</dbReference>
<dbReference type="AlphaFoldDB" id="A0A7R8YZM9"/>
<dbReference type="Pfam" id="PF00651">
    <property type="entry name" value="BTB"/>
    <property type="match status" value="1"/>
</dbReference>
<keyword evidence="1" id="KW-0880">Kelch repeat</keyword>
<evidence type="ECO:0000259" key="4">
    <source>
        <dbReference type="PROSITE" id="PS50097"/>
    </source>
</evidence>
<feature type="domain" description="BTB" evidence="4">
    <location>
        <begin position="39"/>
        <end position="107"/>
    </location>
</feature>
<evidence type="ECO:0000256" key="2">
    <source>
        <dbReference type="ARBA" id="ARBA00022737"/>
    </source>
</evidence>
<proteinExistence type="predicted"/>
<gene>
    <name evidence="5" type="ORF">HERILL_LOCUS13134</name>
</gene>
<dbReference type="CDD" id="cd18186">
    <property type="entry name" value="BTB_POZ_ZBTB_KLHL-like"/>
    <property type="match status" value="1"/>
</dbReference>
<dbReference type="SUPFAM" id="SSF54695">
    <property type="entry name" value="POZ domain"/>
    <property type="match status" value="1"/>
</dbReference>
<dbReference type="EMBL" id="LR899013">
    <property type="protein sequence ID" value="CAD7090666.1"/>
    <property type="molecule type" value="Genomic_DNA"/>
</dbReference>
<evidence type="ECO:0000313" key="5">
    <source>
        <dbReference type="EMBL" id="CAD7090666.1"/>
    </source>
</evidence>
<evidence type="ECO:0000256" key="1">
    <source>
        <dbReference type="ARBA" id="ARBA00022441"/>
    </source>
</evidence>
<accession>A0A7R8YZM9</accession>
<sequence length="234" mass="26640">METKVNIDEDLTTLAISNGDYPVDFVRKLADLQKNKRLTDITLRIDNEEIVAHKAILAAASPFFNNLFDDDFIKSKKNVVDLQHRTTPEIMSSIIDYIYSGKLTVKEKDLDLFFENIDHLGMENLKKKSGQALSTLLNSTNCVQIFILADKHQLLDVRTKAASTLSSNYSSILNSTDIKTLSIEDLEVILEIVHKSQVKNTLVTIIEWIKDDDSNRQQHMFSLTQKTTFDLTFV</sequence>
<dbReference type="CDD" id="cd14733">
    <property type="entry name" value="BACK"/>
    <property type="match status" value="1"/>
</dbReference>
<protein>
    <recommendedName>
        <fullName evidence="4">BTB domain-containing protein</fullName>
    </recommendedName>
</protein>
<dbReference type="Proteomes" id="UP000594454">
    <property type="component" value="Chromosome 5"/>
</dbReference>
<dbReference type="InterPro" id="IPR011705">
    <property type="entry name" value="BACK"/>
</dbReference>
<dbReference type="OrthoDB" id="10027872at2759"/>
<dbReference type="InParanoid" id="A0A7R8YZM9"/>
<dbReference type="PROSITE" id="PS50097">
    <property type="entry name" value="BTB"/>
    <property type="match status" value="1"/>
</dbReference>
<keyword evidence="2" id="KW-0677">Repeat</keyword>
<name>A0A7R8YZM9_HERIL</name>